<dbReference type="AlphaFoldDB" id="A0A6A3ZQP0"/>
<evidence type="ECO:0000256" key="1">
    <source>
        <dbReference type="SAM" id="MobiDB-lite"/>
    </source>
</evidence>
<comment type="caution">
    <text evidence="2">The sequence shown here is derived from an EMBL/GenBank/DDBJ whole genome shotgun (WGS) entry which is preliminary data.</text>
</comment>
<feature type="region of interest" description="Disordered" evidence="1">
    <location>
        <begin position="1"/>
        <end position="20"/>
    </location>
</feature>
<evidence type="ECO:0000313" key="3">
    <source>
        <dbReference type="Proteomes" id="UP000440367"/>
    </source>
</evidence>
<organism evidence="2 3">
    <name type="scientific">Phytophthora fragariae</name>
    <dbReference type="NCBI Taxonomy" id="53985"/>
    <lineage>
        <taxon>Eukaryota</taxon>
        <taxon>Sar</taxon>
        <taxon>Stramenopiles</taxon>
        <taxon>Oomycota</taxon>
        <taxon>Peronosporomycetes</taxon>
        <taxon>Peronosporales</taxon>
        <taxon>Peronosporaceae</taxon>
        <taxon>Phytophthora</taxon>
    </lineage>
</organism>
<dbReference type="Proteomes" id="UP000440367">
    <property type="component" value="Unassembled WGS sequence"/>
</dbReference>
<feature type="compositionally biased region" description="Basic residues" evidence="1">
    <location>
        <begin position="40"/>
        <end position="50"/>
    </location>
</feature>
<accession>A0A6A3ZQP0</accession>
<name>A0A6A3ZQP0_9STRA</name>
<evidence type="ECO:0000313" key="2">
    <source>
        <dbReference type="EMBL" id="KAE9239737.1"/>
    </source>
</evidence>
<protein>
    <submittedName>
        <fullName evidence="2">Uncharacterized protein</fullName>
    </submittedName>
</protein>
<feature type="region of interest" description="Disordered" evidence="1">
    <location>
        <begin position="38"/>
        <end position="60"/>
    </location>
</feature>
<dbReference type="EMBL" id="QXGD01000436">
    <property type="protein sequence ID" value="KAE9239737.1"/>
    <property type="molecule type" value="Genomic_DNA"/>
</dbReference>
<proteinExistence type="predicted"/>
<sequence>MPKRVGKPSRMPSASLSASGVAMGRSVLGGACRALSCPRRASHVHGRRWPSHQAQPSRRP</sequence>
<reference evidence="2 3" key="1">
    <citation type="submission" date="2018-08" db="EMBL/GenBank/DDBJ databases">
        <title>Genomic investigation of the strawberry pathogen Phytophthora fragariae indicates pathogenicity is determined by transcriptional variation in three key races.</title>
        <authorList>
            <person name="Adams T.M."/>
            <person name="Armitage A.D."/>
            <person name="Sobczyk M.K."/>
            <person name="Bates H.J."/>
            <person name="Dunwell J.M."/>
            <person name="Nellist C.F."/>
            <person name="Harrison R.J."/>
        </authorList>
    </citation>
    <scope>NUCLEOTIDE SEQUENCE [LARGE SCALE GENOMIC DNA]</scope>
    <source>
        <strain evidence="2 3">BC-1</strain>
    </source>
</reference>
<gene>
    <name evidence="2" type="ORF">PF002_g10120</name>
</gene>